<dbReference type="VEuPathDB" id="FungiDB:CC77DRAFT_246071"/>
<dbReference type="EMBL" id="KV441485">
    <property type="protein sequence ID" value="OAG17994.1"/>
    <property type="molecule type" value="Genomic_DNA"/>
</dbReference>
<protein>
    <submittedName>
        <fullName evidence="2">Uncharacterized protein</fullName>
    </submittedName>
</protein>
<dbReference type="AlphaFoldDB" id="A0A177DDU1"/>
<name>A0A177DDU1_ALTAL</name>
<reference evidence="2 3" key="1">
    <citation type="submission" date="2016-05" db="EMBL/GenBank/DDBJ databases">
        <title>Comparative analysis of secretome profiles of manganese(II)-oxidizing ascomycete fungi.</title>
        <authorList>
            <consortium name="DOE Joint Genome Institute"/>
            <person name="Zeiner C.A."/>
            <person name="Purvine S.O."/>
            <person name="Zink E.M."/>
            <person name="Wu S."/>
            <person name="Pasa-Tolic L."/>
            <person name="Chaput D.L."/>
            <person name="Haridas S."/>
            <person name="Grigoriev I.V."/>
            <person name="Santelli C.M."/>
            <person name="Hansel C.M."/>
        </authorList>
    </citation>
    <scope>NUCLEOTIDE SEQUENCE [LARGE SCALE GENOMIC DNA]</scope>
    <source>
        <strain evidence="2 3">SRC1lrK2f</strain>
    </source>
</reference>
<evidence type="ECO:0000313" key="2">
    <source>
        <dbReference type="EMBL" id="OAG17994.1"/>
    </source>
</evidence>
<evidence type="ECO:0000256" key="1">
    <source>
        <dbReference type="SAM" id="MobiDB-lite"/>
    </source>
</evidence>
<proteinExistence type="predicted"/>
<evidence type="ECO:0000313" key="3">
    <source>
        <dbReference type="Proteomes" id="UP000077248"/>
    </source>
</evidence>
<feature type="region of interest" description="Disordered" evidence="1">
    <location>
        <begin position="1"/>
        <end position="29"/>
    </location>
</feature>
<gene>
    <name evidence="2" type="ORF">CC77DRAFT_246071</name>
</gene>
<sequence length="142" mass="16079">MLGSVLPAEKQEQMKGSKSFDRSAPPSLPSARIVERRRGTETLRRDPRGCGKSLTIMAIGCGDGHLKDASRCYTIIHEYSRICEVHELCRTDFRAIHNSNFGVTPGEIVETWRRMGLTTTTPYQIHHRSQPYSIYPSLQFQA</sequence>
<accession>A0A177DDU1</accession>
<dbReference type="GeneID" id="29116436"/>
<keyword evidence="3" id="KW-1185">Reference proteome</keyword>
<dbReference type="Proteomes" id="UP000077248">
    <property type="component" value="Unassembled WGS sequence"/>
</dbReference>
<dbReference type="KEGG" id="aalt:CC77DRAFT_246071"/>
<dbReference type="RefSeq" id="XP_018383415.1">
    <property type="nucleotide sequence ID" value="XM_018530842.1"/>
</dbReference>
<feature type="compositionally biased region" description="Basic and acidic residues" evidence="1">
    <location>
        <begin position="9"/>
        <end position="21"/>
    </location>
</feature>
<organism evidence="2 3">
    <name type="scientific">Alternaria alternata</name>
    <name type="common">Alternaria rot fungus</name>
    <name type="synonym">Torula alternata</name>
    <dbReference type="NCBI Taxonomy" id="5599"/>
    <lineage>
        <taxon>Eukaryota</taxon>
        <taxon>Fungi</taxon>
        <taxon>Dikarya</taxon>
        <taxon>Ascomycota</taxon>
        <taxon>Pezizomycotina</taxon>
        <taxon>Dothideomycetes</taxon>
        <taxon>Pleosporomycetidae</taxon>
        <taxon>Pleosporales</taxon>
        <taxon>Pleosporineae</taxon>
        <taxon>Pleosporaceae</taxon>
        <taxon>Alternaria</taxon>
        <taxon>Alternaria sect. Alternaria</taxon>
        <taxon>Alternaria alternata complex</taxon>
    </lineage>
</organism>